<accession>A0A8J2HNJ0</accession>
<dbReference type="GO" id="GO:0005634">
    <property type="term" value="C:nucleus"/>
    <property type="evidence" value="ECO:0007669"/>
    <property type="project" value="TreeGrafter"/>
</dbReference>
<protein>
    <submittedName>
        <fullName evidence="2">Similar to MYG1: MYG1 exonuclease (Bos taurus)</fullName>
    </submittedName>
</protein>
<evidence type="ECO:0000313" key="2">
    <source>
        <dbReference type="EMBL" id="CAG5103733.1"/>
    </source>
</evidence>
<keyword evidence="2" id="KW-0540">Nuclease</keyword>
<name>A0A8J2HNJ0_COTCN</name>
<dbReference type="OrthoDB" id="10265310at2759"/>
<keyword evidence="3" id="KW-1185">Reference proteome</keyword>
<dbReference type="Proteomes" id="UP000786811">
    <property type="component" value="Unassembled WGS sequence"/>
</dbReference>
<dbReference type="InterPro" id="IPR003226">
    <property type="entry name" value="MYG1_exonuclease"/>
</dbReference>
<keyword evidence="2" id="KW-0269">Exonuclease</keyword>
<keyword evidence="2" id="KW-0378">Hydrolase</keyword>
<comment type="similarity">
    <text evidence="1">Belongs to the MYG1 family.</text>
</comment>
<gene>
    <name evidence="2" type="ORF">HICCMSTLAB_LOCUS11657</name>
</gene>
<evidence type="ECO:0000313" key="3">
    <source>
        <dbReference type="Proteomes" id="UP000786811"/>
    </source>
</evidence>
<evidence type="ECO:0000256" key="1">
    <source>
        <dbReference type="ARBA" id="ARBA00010105"/>
    </source>
</evidence>
<sequence>HMFNAVRQLINPLRKSVYFSKLKVINHPKNLNKVLNYFSTMTSEITIGTHDGCFHCDEALACFMLKQLPEYKNATYDPSKHRYDHHMREFKETANSVLKRDDCPWDIKLSSAGLVYCHFGHRILKQMLPEVIEDADIHIIFKRVYDSLIKEVDAIDNGVPMFDAEPKYRIVTNLSARVARLNPEWNSQGLDSDGQFAKAVELCGEEFRYFVESSARIWLPAREYVRQALEKRFEVDPSGEIFELQTSVPWKDHFFELEKSMNISPPIKYVIFKDNKEWAGLRDEELTRVSGIDGCIFVHTVRFIGGNETREGALAMAQKSLKLNQLKNSQ</sequence>
<dbReference type="Pfam" id="PF03690">
    <property type="entry name" value="MYG1_exonuc"/>
    <property type="match status" value="1"/>
</dbReference>
<proteinExistence type="inferred from homology"/>
<dbReference type="GO" id="GO:0004527">
    <property type="term" value="F:exonuclease activity"/>
    <property type="evidence" value="ECO:0007669"/>
    <property type="project" value="UniProtKB-KW"/>
</dbReference>
<dbReference type="AlphaFoldDB" id="A0A8J2HNJ0"/>
<dbReference type="EMBL" id="CAJNRD030001123">
    <property type="protein sequence ID" value="CAG5103733.1"/>
    <property type="molecule type" value="Genomic_DNA"/>
</dbReference>
<feature type="non-terminal residue" evidence="2">
    <location>
        <position position="330"/>
    </location>
</feature>
<comment type="caution">
    <text evidence="2">The sequence shown here is derived from an EMBL/GenBank/DDBJ whole genome shotgun (WGS) entry which is preliminary data.</text>
</comment>
<dbReference type="GO" id="GO:0005737">
    <property type="term" value="C:cytoplasm"/>
    <property type="evidence" value="ECO:0007669"/>
    <property type="project" value="TreeGrafter"/>
</dbReference>
<dbReference type="PANTHER" id="PTHR11215:SF1">
    <property type="entry name" value="MYG1 EXONUCLEASE"/>
    <property type="match status" value="1"/>
</dbReference>
<reference evidence="2" key="1">
    <citation type="submission" date="2021-04" db="EMBL/GenBank/DDBJ databases">
        <authorList>
            <person name="Chebbi M.A.C M."/>
        </authorList>
    </citation>
    <scope>NUCLEOTIDE SEQUENCE</scope>
</reference>
<dbReference type="PANTHER" id="PTHR11215">
    <property type="entry name" value="METAL DEPENDENT HYDROLASE - RELATED"/>
    <property type="match status" value="1"/>
</dbReference>
<organism evidence="2 3">
    <name type="scientific">Cotesia congregata</name>
    <name type="common">Parasitoid wasp</name>
    <name type="synonym">Apanteles congregatus</name>
    <dbReference type="NCBI Taxonomy" id="51543"/>
    <lineage>
        <taxon>Eukaryota</taxon>
        <taxon>Metazoa</taxon>
        <taxon>Ecdysozoa</taxon>
        <taxon>Arthropoda</taxon>
        <taxon>Hexapoda</taxon>
        <taxon>Insecta</taxon>
        <taxon>Pterygota</taxon>
        <taxon>Neoptera</taxon>
        <taxon>Endopterygota</taxon>
        <taxon>Hymenoptera</taxon>
        <taxon>Apocrita</taxon>
        <taxon>Ichneumonoidea</taxon>
        <taxon>Braconidae</taxon>
        <taxon>Microgastrinae</taxon>
        <taxon>Cotesia</taxon>
    </lineage>
</organism>